<dbReference type="EMBL" id="UZAI01019806">
    <property type="protein sequence ID" value="VDP47813.1"/>
    <property type="molecule type" value="Genomic_DNA"/>
</dbReference>
<evidence type="ECO:0000313" key="2">
    <source>
        <dbReference type="EMBL" id="VDP47813.1"/>
    </source>
</evidence>
<protein>
    <submittedName>
        <fullName evidence="2">Uncharacterized protein</fullName>
    </submittedName>
</protein>
<proteinExistence type="predicted"/>
<dbReference type="Proteomes" id="UP000277204">
    <property type="component" value="Unassembled WGS sequence"/>
</dbReference>
<reference evidence="2 3" key="1">
    <citation type="submission" date="2018-11" db="EMBL/GenBank/DDBJ databases">
        <authorList>
            <consortium name="Pathogen Informatics"/>
        </authorList>
    </citation>
    <scope>NUCLEOTIDE SEQUENCE [LARGE SCALE GENOMIC DNA]</scope>
    <source>
        <strain evidence="2 3">Zambia</strain>
    </source>
</reference>
<organism evidence="2 3">
    <name type="scientific">Schistosoma margrebowiei</name>
    <dbReference type="NCBI Taxonomy" id="48269"/>
    <lineage>
        <taxon>Eukaryota</taxon>
        <taxon>Metazoa</taxon>
        <taxon>Spiralia</taxon>
        <taxon>Lophotrochozoa</taxon>
        <taxon>Platyhelminthes</taxon>
        <taxon>Trematoda</taxon>
        <taxon>Digenea</taxon>
        <taxon>Strigeidida</taxon>
        <taxon>Schistosomatoidea</taxon>
        <taxon>Schistosomatidae</taxon>
        <taxon>Schistosoma</taxon>
    </lineage>
</organism>
<evidence type="ECO:0000313" key="3">
    <source>
        <dbReference type="Proteomes" id="UP000277204"/>
    </source>
</evidence>
<accession>A0A3P8HNW1</accession>
<feature type="signal peptide" evidence="1">
    <location>
        <begin position="1"/>
        <end position="17"/>
    </location>
</feature>
<keyword evidence="3" id="KW-1185">Reference proteome</keyword>
<dbReference type="AlphaFoldDB" id="A0A3P8HNW1"/>
<keyword evidence="1" id="KW-0732">Signal</keyword>
<evidence type="ECO:0000256" key="1">
    <source>
        <dbReference type="SAM" id="SignalP"/>
    </source>
</evidence>
<sequence>MLINTCIFLMMIVVVLQVSAPYNRTICLDIRFEDSDFDVS</sequence>
<gene>
    <name evidence="2" type="ORF">SMRZ_LOCUS23578</name>
</gene>
<name>A0A3P8HNW1_9TREM</name>
<feature type="chain" id="PRO_5018311670" evidence="1">
    <location>
        <begin position="18"/>
        <end position="40"/>
    </location>
</feature>